<dbReference type="Proteomes" id="UP000261811">
    <property type="component" value="Unassembled WGS sequence"/>
</dbReference>
<dbReference type="AlphaFoldDB" id="A0A372JN78"/>
<reference evidence="3 4" key="1">
    <citation type="submission" date="2018-08" db="EMBL/GenBank/DDBJ databases">
        <title>Actinomadura jelena sp. nov., a novel Actinomycete isolated from soil in Chad.</title>
        <authorList>
            <person name="Shi L."/>
        </authorList>
    </citation>
    <scope>NUCLEOTIDE SEQUENCE [LARGE SCALE GENOMIC DNA]</scope>
    <source>
        <strain evidence="3 4">NEAU-G17</strain>
    </source>
</reference>
<feature type="transmembrane region" description="Helical" evidence="2">
    <location>
        <begin position="335"/>
        <end position="354"/>
    </location>
</feature>
<organism evidence="3 4">
    <name type="scientific">Actinomadura logoneensis</name>
    <dbReference type="NCBI Taxonomy" id="2293572"/>
    <lineage>
        <taxon>Bacteria</taxon>
        <taxon>Bacillati</taxon>
        <taxon>Actinomycetota</taxon>
        <taxon>Actinomycetes</taxon>
        <taxon>Streptosporangiales</taxon>
        <taxon>Thermomonosporaceae</taxon>
        <taxon>Actinomadura</taxon>
    </lineage>
</organism>
<dbReference type="RefSeq" id="WP_117358139.1">
    <property type="nucleotide sequence ID" value="NZ_QURH01000257.1"/>
</dbReference>
<keyword evidence="2" id="KW-0812">Transmembrane</keyword>
<feature type="transmembrane region" description="Helical" evidence="2">
    <location>
        <begin position="366"/>
        <end position="385"/>
    </location>
</feature>
<feature type="transmembrane region" description="Helical" evidence="2">
    <location>
        <begin position="392"/>
        <end position="414"/>
    </location>
</feature>
<keyword evidence="2" id="KW-1133">Transmembrane helix</keyword>
<feature type="transmembrane region" description="Helical" evidence="2">
    <location>
        <begin position="244"/>
        <end position="265"/>
    </location>
</feature>
<feature type="region of interest" description="Disordered" evidence="1">
    <location>
        <begin position="1"/>
        <end position="31"/>
    </location>
</feature>
<accession>A0A372JN78</accession>
<feature type="transmembrane region" description="Helical" evidence="2">
    <location>
        <begin position="219"/>
        <end position="237"/>
    </location>
</feature>
<name>A0A372JN78_9ACTN</name>
<dbReference type="OrthoDB" id="3462168at2"/>
<feature type="transmembrane region" description="Helical" evidence="2">
    <location>
        <begin position="301"/>
        <end position="323"/>
    </location>
</feature>
<feature type="transmembrane region" description="Helical" evidence="2">
    <location>
        <begin position="148"/>
        <end position="166"/>
    </location>
</feature>
<feature type="transmembrane region" description="Helical" evidence="2">
    <location>
        <begin position="115"/>
        <end position="136"/>
    </location>
</feature>
<feature type="transmembrane region" description="Helical" evidence="2">
    <location>
        <begin position="443"/>
        <end position="464"/>
    </location>
</feature>
<comment type="caution">
    <text evidence="3">The sequence shown here is derived from an EMBL/GenBank/DDBJ whole genome shotgun (WGS) entry which is preliminary data.</text>
</comment>
<feature type="transmembrane region" description="Helical" evidence="2">
    <location>
        <begin position="39"/>
        <end position="57"/>
    </location>
</feature>
<dbReference type="EMBL" id="QURH01000257">
    <property type="protein sequence ID" value="RFU40798.1"/>
    <property type="molecule type" value="Genomic_DNA"/>
</dbReference>
<protein>
    <recommendedName>
        <fullName evidence="5">Phospholipid carrier-dependent glycosyltransferase</fullName>
    </recommendedName>
</protein>
<evidence type="ECO:0008006" key="5">
    <source>
        <dbReference type="Google" id="ProtNLM"/>
    </source>
</evidence>
<keyword evidence="2" id="KW-0472">Membrane</keyword>
<evidence type="ECO:0000256" key="1">
    <source>
        <dbReference type="SAM" id="MobiDB-lite"/>
    </source>
</evidence>
<evidence type="ECO:0000256" key="2">
    <source>
        <dbReference type="SAM" id="Phobius"/>
    </source>
</evidence>
<proteinExistence type="predicted"/>
<keyword evidence="4" id="KW-1185">Reference proteome</keyword>
<evidence type="ECO:0000313" key="3">
    <source>
        <dbReference type="EMBL" id="RFU40798.1"/>
    </source>
</evidence>
<sequence length="620" mass="66384">MLTDPVPATGGTRQAEWPEASRTSGAGPAAGHPAGWRRWALLLAAGWVVQVALRVGFASGQTMPVATPDETGYLFAARILTGGPAADMSYGTVYRGGYPVLLTPVFALVRDPETVYRLCLVVNALLGALVLPLAHVLLRRFGLTRGRAFLFANVVALLPATVFYSEFVLTDAVLPVVVLGWLLLAHTWLTGGNPRIQAAAAVGASLLAGYACTAHSRGVVVIAVHAVLLLVAAVRRWRPLWQTALAAAALGALFLAGGMLNAHIFDVLYPMGDNDLSGNLRRRLTSPDGLGWTFSLAVGQLWYLVVGTGGLAGLGLLGCGSLAFRRGTDPRVRALALAVLGSVAGIAVATSAALPDEIRVGNYVYGRYLACFAPLLVSAGITVLVRASRRTVAFAAGATAVFAGASGAAVRWYAGDRLTRYVFTPFDFPEASFLTQDWQRFHLWRATVAGLVLLGLAVLAVWALRGRKAMIVLAGTLAAVQLGMTGTATAEISRPLVRQFSPVARLEGVARPRERVAVDWQVPWKLRLPMIYDVWWRRTEEFDGNRQAPPTRRADLVVLNWSGVNAPELSWRQGDPPAGWHIVATRVSYEGSWVAWRRDRPSRQAAAGRLSAGRSVPAGW</sequence>
<gene>
    <name evidence="3" type="ORF">DZF91_15280</name>
</gene>
<evidence type="ECO:0000313" key="4">
    <source>
        <dbReference type="Proteomes" id="UP000261811"/>
    </source>
</evidence>
<feature type="transmembrane region" description="Helical" evidence="2">
    <location>
        <begin position="172"/>
        <end position="189"/>
    </location>
</feature>